<dbReference type="Proteomes" id="UP000231070">
    <property type="component" value="Unassembled WGS sequence"/>
</dbReference>
<dbReference type="RefSeq" id="WP_100079613.1">
    <property type="nucleotide sequence ID" value="NZ_NQVN01000002.1"/>
</dbReference>
<evidence type="ECO:0000256" key="1">
    <source>
        <dbReference type="ARBA" id="ARBA00004196"/>
    </source>
</evidence>
<name>A0A2G9WZY3_9HYPH</name>
<dbReference type="OrthoDB" id="9793856at2"/>
<dbReference type="EMBL" id="NQVN01000002">
    <property type="protein sequence ID" value="PIP00277.1"/>
    <property type="molecule type" value="Genomic_DNA"/>
</dbReference>
<dbReference type="AlphaFoldDB" id="A0A2G9WZY3"/>
<dbReference type="Pfam" id="PF07940">
    <property type="entry name" value="Hepar_II_III_C"/>
    <property type="match status" value="1"/>
</dbReference>
<sequence>MFINGPDTERLYRGYAGPEAWKPFPDIADRAGWTRPKQDPRLQASVDAIIRIADEVTGRAIDPLPATLYMDFIRNGDRQAYEDRYFRRRAHLSHLVIAECLTAEGRYLDPIIDHIWAILGEPYWCVPAHNFAGQHEMVMYKTANPWKDDDPLPVPGEEYLDLFNCETAAILAEACYLLKPLLLERVPSLYHLVHRQIAARTLSLLEGPNLYGWYNGLNNWTVWCAHNLLTAACYVVDDRDRLISIVQKLLPPMQRFFDNLEESGSCIEGPTYWVVSAGRLVGFIDLVEKRFGVKFGFEDSTKFRNFGAHLVQLHIAGNKYVNFADGNLKIDLDHGLLSRYAEMIGAQSLTNLIWQDVARVAPEREERLFRETGHADYVRQILIHLTRLLFWTPEIAEAPDRTYRKSLWLSDMQVMVAREYPEVGKGLMLSAIAGSNDPKVNHHSHNDIGHFNVYLDGAPLLIDLGQSTYSKATFAAGRYDMWHISSEGHAVPKINGLVQRAGSGTDASDVAFSEDEGASVLSLDAAPAYFEAVGNNRVRRRIVFDHHKASVHVEDDVSLEAGLTSFQLPLYVSDRDISVEAAGVCRIRCGARLLRIAATNLRLDGIERLPLSDPRHRDTWGEAVHRLRYVGEDLRSGRFALDIRVED</sequence>
<dbReference type="GO" id="GO:0016829">
    <property type="term" value="F:lyase activity"/>
    <property type="evidence" value="ECO:0007669"/>
    <property type="project" value="InterPro"/>
</dbReference>
<organism evidence="3 4">
    <name type="scientific">Pleomorphomonas carboxyditropha</name>
    <dbReference type="NCBI Taxonomy" id="2023338"/>
    <lineage>
        <taxon>Bacteria</taxon>
        <taxon>Pseudomonadati</taxon>
        <taxon>Pseudomonadota</taxon>
        <taxon>Alphaproteobacteria</taxon>
        <taxon>Hyphomicrobiales</taxon>
        <taxon>Pleomorphomonadaceae</taxon>
        <taxon>Pleomorphomonas</taxon>
    </lineage>
</organism>
<dbReference type="InterPro" id="IPR008929">
    <property type="entry name" value="Chondroitin_lyas"/>
</dbReference>
<feature type="domain" description="Heparinase II/III-like C-terminal" evidence="2">
    <location>
        <begin position="432"/>
        <end position="564"/>
    </location>
</feature>
<dbReference type="InterPro" id="IPR012480">
    <property type="entry name" value="Hepar_II_III_C"/>
</dbReference>
<gene>
    <name evidence="3" type="ORF">CJ014_05965</name>
</gene>
<keyword evidence="4" id="KW-1185">Reference proteome</keyword>
<protein>
    <recommendedName>
        <fullName evidence="2">Heparinase II/III-like C-terminal domain-containing protein</fullName>
    </recommendedName>
</protein>
<proteinExistence type="predicted"/>
<evidence type="ECO:0000259" key="2">
    <source>
        <dbReference type="Pfam" id="PF07940"/>
    </source>
</evidence>
<dbReference type="GO" id="GO:0030313">
    <property type="term" value="C:cell envelope"/>
    <property type="evidence" value="ECO:0007669"/>
    <property type="project" value="UniProtKB-SubCell"/>
</dbReference>
<reference evidence="3 4" key="1">
    <citation type="submission" date="2017-08" db="EMBL/GenBank/DDBJ databases">
        <title>Pleomorphomonas carboxidotrophicus sp. nov., a new mesophilic hydrogenogenic carboxidotroph.</title>
        <authorList>
            <person name="Esquivel-Elizondo S."/>
            <person name="Krajmalnik-Brown R."/>
            <person name="Maldonado J."/>
        </authorList>
    </citation>
    <scope>NUCLEOTIDE SEQUENCE [LARGE SCALE GENOMIC DNA]</scope>
    <source>
        <strain evidence="3 4">SVCO-16</strain>
    </source>
</reference>
<dbReference type="SUPFAM" id="SSF48230">
    <property type="entry name" value="Chondroitin AC/alginate lyase"/>
    <property type="match status" value="1"/>
</dbReference>
<comment type="caution">
    <text evidence="3">The sequence shown here is derived from an EMBL/GenBank/DDBJ whole genome shotgun (WGS) entry which is preliminary data.</text>
</comment>
<comment type="subcellular location">
    <subcellularLocation>
        <location evidence="1">Cell envelope</location>
    </subcellularLocation>
</comment>
<evidence type="ECO:0000313" key="4">
    <source>
        <dbReference type="Proteomes" id="UP000231070"/>
    </source>
</evidence>
<accession>A0A2G9WZY3</accession>
<dbReference type="Gene3D" id="2.70.98.70">
    <property type="match status" value="1"/>
</dbReference>
<dbReference type="Gene3D" id="1.50.10.100">
    <property type="entry name" value="Chondroitin AC/alginate lyase"/>
    <property type="match status" value="1"/>
</dbReference>
<evidence type="ECO:0000313" key="3">
    <source>
        <dbReference type="EMBL" id="PIP00277.1"/>
    </source>
</evidence>